<reference evidence="2 3" key="1">
    <citation type="journal article" date="2024" name="Plant J.">
        <title>Genome sequences and population genomics reveal climatic adaptation and genomic divergence between two closely related sweetgum species.</title>
        <authorList>
            <person name="Xu W.Q."/>
            <person name="Ren C.Q."/>
            <person name="Zhang X.Y."/>
            <person name="Comes H.P."/>
            <person name="Liu X.H."/>
            <person name="Li Y.G."/>
            <person name="Kettle C.J."/>
            <person name="Jalonen R."/>
            <person name="Gaisberger H."/>
            <person name="Ma Y.Z."/>
            <person name="Qiu Y.X."/>
        </authorList>
    </citation>
    <scope>NUCLEOTIDE SEQUENCE [LARGE SCALE GENOMIC DNA]</scope>
    <source>
        <strain evidence="2">Hangzhou</strain>
    </source>
</reference>
<protein>
    <submittedName>
        <fullName evidence="2">Uncharacterized protein</fullName>
    </submittedName>
</protein>
<keyword evidence="3" id="KW-1185">Reference proteome</keyword>
<proteinExistence type="predicted"/>
<feature type="region of interest" description="Disordered" evidence="1">
    <location>
        <begin position="208"/>
        <end position="239"/>
    </location>
</feature>
<dbReference type="Proteomes" id="UP001415857">
    <property type="component" value="Unassembled WGS sequence"/>
</dbReference>
<feature type="region of interest" description="Disordered" evidence="1">
    <location>
        <begin position="144"/>
        <end position="169"/>
    </location>
</feature>
<feature type="compositionally biased region" description="Polar residues" evidence="1">
    <location>
        <begin position="224"/>
        <end position="239"/>
    </location>
</feature>
<sequence>MGIYGGHRKDIYGALHGEMTTNTSDIMGISGTRDQTDGFGEVFREDIAHQNQDLQVRLGLYIPITGNGSSNSSTAGITTTDMMMVSRQLGNQAQPAQLGSESQSRLFEFIISKSSNCSESSVLPPQATQVSSLSQATISSHGFGSRYLGGEGPSNGPPGPNIGASLEWSRPTPWGPRAISDFPYTQMRFSEEGPWGQQDTLVRPELQLAPAPQGGPPTFDAASFNESSPPQSHQAEPSGQFFWNTQPLSLLDIQQPDLALQL</sequence>
<comment type="caution">
    <text evidence="2">The sequence shown here is derived from an EMBL/GenBank/DDBJ whole genome shotgun (WGS) entry which is preliminary data.</text>
</comment>
<name>A0AAP0RQN8_LIQFO</name>
<organism evidence="2 3">
    <name type="scientific">Liquidambar formosana</name>
    <name type="common">Formosan gum</name>
    <dbReference type="NCBI Taxonomy" id="63359"/>
    <lineage>
        <taxon>Eukaryota</taxon>
        <taxon>Viridiplantae</taxon>
        <taxon>Streptophyta</taxon>
        <taxon>Embryophyta</taxon>
        <taxon>Tracheophyta</taxon>
        <taxon>Spermatophyta</taxon>
        <taxon>Magnoliopsida</taxon>
        <taxon>eudicotyledons</taxon>
        <taxon>Gunneridae</taxon>
        <taxon>Pentapetalae</taxon>
        <taxon>Saxifragales</taxon>
        <taxon>Altingiaceae</taxon>
        <taxon>Liquidambar</taxon>
    </lineage>
</organism>
<evidence type="ECO:0000313" key="2">
    <source>
        <dbReference type="EMBL" id="KAK9280051.1"/>
    </source>
</evidence>
<dbReference type="AlphaFoldDB" id="A0AAP0RQN8"/>
<gene>
    <name evidence="2" type="ORF">L1049_013736</name>
</gene>
<evidence type="ECO:0000313" key="3">
    <source>
        <dbReference type="Proteomes" id="UP001415857"/>
    </source>
</evidence>
<accession>A0AAP0RQN8</accession>
<evidence type="ECO:0000256" key="1">
    <source>
        <dbReference type="SAM" id="MobiDB-lite"/>
    </source>
</evidence>
<dbReference type="EMBL" id="JBBPBK010000008">
    <property type="protein sequence ID" value="KAK9280051.1"/>
    <property type="molecule type" value="Genomic_DNA"/>
</dbReference>